<accession>A0A8D5A4K3</accession>
<dbReference type="EMBL" id="AP019697">
    <property type="protein sequence ID" value="BBK25014.1"/>
    <property type="molecule type" value="Genomic_DNA"/>
</dbReference>
<dbReference type="GO" id="GO:0016301">
    <property type="term" value="F:kinase activity"/>
    <property type="evidence" value="ECO:0007669"/>
    <property type="project" value="UniProtKB-KW"/>
</dbReference>
<evidence type="ECO:0000256" key="3">
    <source>
        <dbReference type="ARBA" id="ARBA00022777"/>
    </source>
</evidence>
<gene>
    <name evidence="6" type="ORF">Dia5BBH33_09490</name>
</gene>
<dbReference type="InterPro" id="IPR006204">
    <property type="entry name" value="GHMP_kinase_N_dom"/>
</dbReference>
<dbReference type="InterPro" id="IPR020568">
    <property type="entry name" value="Ribosomal_Su5_D2-typ_SF"/>
</dbReference>
<dbReference type="Gene3D" id="3.30.230.10">
    <property type="match status" value="1"/>
</dbReference>
<dbReference type="PIRSF" id="PIRSF033887">
    <property type="entry name" value="PduX"/>
    <property type="match status" value="1"/>
</dbReference>
<sequence>MAYIVSSPGSCGEFIQGYMDGISFMVTCPINRYSYAMSQFDGPGDRLPKKAALAVKKTLNYLGEEDRDIPIRLKSNILPGKGMASSTADISAVAQAVALSCGKRLTAHEIADIALSIEPSDATFFNGIVRFDHRGGTLIQQIGDCPPLKILIYDCGGEIDTVDFNTRADLVDLQKENEKYIKIALNLFRKGIQNGSIDEIGRASSISAFANQKILYKKQLNRFYKVGMQVGGKGIICAHSGTVLGLIVSADGDIENMKQSINEYMGKDFSYLDSVEIINQGIIDRKCDANEFDKE</sequence>
<keyword evidence="4" id="KW-0067">ATP-binding</keyword>
<reference evidence="7" key="1">
    <citation type="submission" date="2019-05" db="EMBL/GenBank/DDBJ databases">
        <title>Complete genome sequencing of Dialister sp. strain 5BBH33.</title>
        <authorList>
            <person name="Sakamoto M."/>
            <person name="Murakami T."/>
            <person name="Mori H."/>
        </authorList>
    </citation>
    <scope>NUCLEOTIDE SEQUENCE [LARGE SCALE GENOMIC DNA]</scope>
    <source>
        <strain evidence="7">5BBH33</strain>
    </source>
</reference>
<evidence type="ECO:0000313" key="6">
    <source>
        <dbReference type="EMBL" id="BBK25014.1"/>
    </source>
</evidence>
<dbReference type="GeneID" id="92716161"/>
<dbReference type="PANTHER" id="PTHR43527">
    <property type="entry name" value="4-DIPHOSPHOCYTIDYL-2-C-METHYL-D-ERYTHRITOL KINASE, CHLOROPLASTIC"/>
    <property type="match status" value="1"/>
</dbReference>
<evidence type="ECO:0000313" key="7">
    <source>
        <dbReference type="Proteomes" id="UP000320585"/>
    </source>
</evidence>
<evidence type="ECO:0000256" key="2">
    <source>
        <dbReference type="ARBA" id="ARBA00022741"/>
    </source>
</evidence>
<evidence type="ECO:0000256" key="4">
    <source>
        <dbReference type="ARBA" id="ARBA00022840"/>
    </source>
</evidence>
<name>A0A8D5A4K3_9FIRM</name>
<dbReference type="Pfam" id="PF00288">
    <property type="entry name" value="GHMP_kinases_N"/>
    <property type="match status" value="1"/>
</dbReference>
<dbReference type="KEGG" id="dho:Dia5BBH33_09490"/>
<dbReference type="OrthoDB" id="4548147at2"/>
<dbReference type="Proteomes" id="UP000320585">
    <property type="component" value="Chromosome"/>
</dbReference>
<dbReference type="GO" id="GO:0005524">
    <property type="term" value="F:ATP binding"/>
    <property type="evidence" value="ECO:0007669"/>
    <property type="project" value="UniProtKB-KW"/>
</dbReference>
<dbReference type="AlphaFoldDB" id="A0A8D5A4K3"/>
<organism evidence="6 7">
    <name type="scientific">Dialister hominis</name>
    <dbReference type="NCBI Taxonomy" id="2582419"/>
    <lineage>
        <taxon>Bacteria</taxon>
        <taxon>Bacillati</taxon>
        <taxon>Bacillota</taxon>
        <taxon>Negativicutes</taxon>
        <taxon>Veillonellales</taxon>
        <taxon>Veillonellaceae</taxon>
        <taxon>Dialister</taxon>
    </lineage>
</organism>
<dbReference type="InterPro" id="IPR012363">
    <property type="entry name" value="PduX"/>
</dbReference>
<dbReference type="InterPro" id="IPR014721">
    <property type="entry name" value="Ribsml_uS5_D2-typ_fold_subgr"/>
</dbReference>
<evidence type="ECO:0000259" key="5">
    <source>
        <dbReference type="Pfam" id="PF00288"/>
    </source>
</evidence>
<keyword evidence="1" id="KW-0808">Transferase</keyword>
<keyword evidence="2" id="KW-0547">Nucleotide-binding</keyword>
<protein>
    <submittedName>
        <fullName evidence="6">GHMP kinase</fullName>
    </submittedName>
</protein>
<keyword evidence="3 6" id="KW-0418">Kinase</keyword>
<dbReference type="SUPFAM" id="SSF54211">
    <property type="entry name" value="Ribosomal protein S5 domain 2-like"/>
    <property type="match status" value="1"/>
</dbReference>
<feature type="domain" description="GHMP kinase N-terminal" evidence="5">
    <location>
        <begin position="48"/>
        <end position="124"/>
    </location>
</feature>
<keyword evidence="7" id="KW-1185">Reference proteome</keyword>
<proteinExistence type="predicted"/>
<dbReference type="PANTHER" id="PTHR43527:SF1">
    <property type="entry name" value="L-THREONINE KINASE"/>
    <property type="match status" value="1"/>
</dbReference>
<dbReference type="RefSeq" id="WP_022382222.1">
    <property type="nucleotide sequence ID" value="NZ_AP019697.1"/>
</dbReference>
<evidence type="ECO:0000256" key="1">
    <source>
        <dbReference type="ARBA" id="ARBA00022679"/>
    </source>
</evidence>